<dbReference type="EMBL" id="JAAFYZ010000015">
    <property type="protein sequence ID" value="MBS2546577.1"/>
    <property type="molecule type" value="Genomic_DNA"/>
</dbReference>
<proteinExistence type="predicted"/>
<sequence length="107" mass="11687">MDEYEDDQSDGGQEDDYGIEPPVPAGLAQLTAPQRAVADFLRVNQDLLKAAAEASAPIVDKPAADQDAAMEAWISGLTEKQKDDARCPIAHRSRRDQSPPRSIRTVR</sequence>
<evidence type="ECO:0000256" key="1">
    <source>
        <dbReference type="SAM" id="MobiDB-lite"/>
    </source>
</evidence>
<dbReference type="Proteomes" id="UP000730482">
    <property type="component" value="Unassembled WGS sequence"/>
</dbReference>
<organism evidence="2 3">
    <name type="scientific">Catenulispora pinistramenti</name>
    <dbReference type="NCBI Taxonomy" id="2705254"/>
    <lineage>
        <taxon>Bacteria</taxon>
        <taxon>Bacillati</taxon>
        <taxon>Actinomycetota</taxon>
        <taxon>Actinomycetes</taxon>
        <taxon>Catenulisporales</taxon>
        <taxon>Catenulisporaceae</taxon>
        <taxon>Catenulispora</taxon>
    </lineage>
</organism>
<evidence type="ECO:0000313" key="2">
    <source>
        <dbReference type="EMBL" id="MBS2546577.1"/>
    </source>
</evidence>
<evidence type="ECO:0000313" key="3">
    <source>
        <dbReference type="Proteomes" id="UP000730482"/>
    </source>
</evidence>
<feature type="region of interest" description="Disordered" evidence="1">
    <location>
        <begin position="1"/>
        <end position="25"/>
    </location>
</feature>
<gene>
    <name evidence="2" type="ORF">KGQ19_06830</name>
</gene>
<reference evidence="2 3" key="1">
    <citation type="submission" date="2020-02" db="EMBL/GenBank/DDBJ databases">
        <title>Acidophilic actinobacteria isolated from forest soil.</title>
        <authorList>
            <person name="Golinska P."/>
        </authorList>
    </citation>
    <scope>NUCLEOTIDE SEQUENCE [LARGE SCALE GENOMIC DNA]</scope>
    <source>
        <strain evidence="2 3">NL8</strain>
    </source>
</reference>
<protein>
    <submittedName>
        <fullName evidence="2">Uncharacterized protein</fullName>
    </submittedName>
</protein>
<keyword evidence="3" id="KW-1185">Reference proteome</keyword>
<name>A0ABS5KK15_9ACTN</name>
<accession>A0ABS5KK15</accession>
<dbReference type="RefSeq" id="WP_212008224.1">
    <property type="nucleotide sequence ID" value="NZ_JAAFYZ010000015.1"/>
</dbReference>
<feature type="compositionally biased region" description="Acidic residues" evidence="1">
    <location>
        <begin position="1"/>
        <end position="18"/>
    </location>
</feature>
<comment type="caution">
    <text evidence="2">The sequence shown here is derived from an EMBL/GenBank/DDBJ whole genome shotgun (WGS) entry which is preliminary data.</text>
</comment>
<feature type="region of interest" description="Disordered" evidence="1">
    <location>
        <begin position="79"/>
        <end position="107"/>
    </location>
</feature>